<sequence>MTITLNKRDFLEKLTIASHFISNRFSGGGILQGILLKIEGKTAHFYSTNLSSYYHSTLPCTAAADVSLVIDTKKILEFLGFLEEGEMTIQIEKEKIQIHQGKVNGSFPLMKQEDFPLPPPTTEKKAGMKKEFFTKNMPLVLFSAAKDDTRPALSGVNFVDMENAVGIVTTDGFRLSLLKINKEIDFKPMLIPSGFLYEVIKHIKNQGDVVFSYSEKEKTIMFSTGEDEFYSRLIDGEFPPFEKVIPLEKRTTVVLDKEELLKNIKLVSIFARDASNIVICEFSQRGLVLRPKTEAGQENMAQQDTEHEGEDQRVAFNYRFILEFLNNIEAKKVSIEILRADAPIVFKIEGRKEYLHIIMPVRVQE</sequence>
<dbReference type="Gene3D" id="3.70.10.10">
    <property type="match status" value="1"/>
</dbReference>
<dbReference type="GO" id="GO:0003887">
    <property type="term" value="F:DNA-directed DNA polymerase activity"/>
    <property type="evidence" value="ECO:0007669"/>
    <property type="project" value="UniProtKB-KW"/>
</dbReference>
<keyword evidence="4" id="KW-0808">Transferase</keyword>
<evidence type="ECO:0000259" key="11">
    <source>
        <dbReference type="Pfam" id="PF02768"/>
    </source>
</evidence>
<dbReference type="Pfam" id="PF00712">
    <property type="entry name" value="DNA_pol3_beta"/>
    <property type="match status" value="1"/>
</dbReference>
<proteinExistence type="inferred from homology"/>
<dbReference type="Pfam" id="PF02767">
    <property type="entry name" value="DNA_pol3_beta_2"/>
    <property type="match status" value="1"/>
</dbReference>
<feature type="domain" description="DNA polymerase III beta sliding clamp N-terminal" evidence="9">
    <location>
        <begin position="1"/>
        <end position="117"/>
    </location>
</feature>
<dbReference type="PANTHER" id="PTHR30478">
    <property type="entry name" value="DNA POLYMERASE III SUBUNIT BETA"/>
    <property type="match status" value="1"/>
</dbReference>
<dbReference type="InterPro" id="IPR022635">
    <property type="entry name" value="DNA_polIII_beta_C"/>
</dbReference>
<keyword evidence="5" id="KW-0548">Nucleotidyltransferase</keyword>
<evidence type="ECO:0000256" key="5">
    <source>
        <dbReference type="ARBA" id="ARBA00022695"/>
    </source>
</evidence>
<dbReference type="SUPFAM" id="SSF55979">
    <property type="entry name" value="DNA clamp"/>
    <property type="match status" value="3"/>
</dbReference>
<dbReference type="CDD" id="cd00140">
    <property type="entry name" value="beta_clamp"/>
    <property type="match status" value="1"/>
</dbReference>
<dbReference type="Pfam" id="PF02768">
    <property type="entry name" value="DNA_pol3_beta_3"/>
    <property type="match status" value="1"/>
</dbReference>
<dbReference type="SMART" id="SM00480">
    <property type="entry name" value="POL3Bc"/>
    <property type="match status" value="1"/>
</dbReference>
<dbReference type="GO" id="GO:0009360">
    <property type="term" value="C:DNA polymerase III complex"/>
    <property type="evidence" value="ECO:0007669"/>
    <property type="project" value="InterPro"/>
</dbReference>
<protein>
    <submittedName>
        <fullName evidence="12">DNA polymerase III subunit beta</fullName>
    </submittedName>
</protein>
<dbReference type="PANTHER" id="PTHR30478:SF0">
    <property type="entry name" value="BETA SLIDING CLAMP"/>
    <property type="match status" value="1"/>
</dbReference>
<keyword evidence="7" id="KW-0239">DNA-directed DNA polymerase</keyword>
<dbReference type="GO" id="GO:0005737">
    <property type="term" value="C:cytoplasm"/>
    <property type="evidence" value="ECO:0007669"/>
    <property type="project" value="UniProtKB-SubCell"/>
</dbReference>
<evidence type="ECO:0000259" key="9">
    <source>
        <dbReference type="Pfam" id="PF00712"/>
    </source>
</evidence>
<keyword evidence="8" id="KW-0238">DNA-binding</keyword>
<dbReference type="InterPro" id="IPR001001">
    <property type="entry name" value="DNA_polIII_beta"/>
</dbReference>
<dbReference type="Gene3D" id="3.10.150.10">
    <property type="entry name" value="DNA Polymerase III, subunit A, domain 2"/>
    <property type="match status" value="1"/>
</dbReference>
<dbReference type="Proteomes" id="UP000230108">
    <property type="component" value="Unassembled WGS sequence"/>
</dbReference>
<name>A0A2M7QD22_9BACT</name>
<dbReference type="EMBL" id="PFLF01000099">
    <property type="protein sequence ID" value="PIY68672.1"/>
    <property type="molecule type" value="Genomic_DNA"/>
</dbReference>
<feature type="domain" description="DNA polymerase III beta sliding clamp C-terminal" evidence="11">
    <location>
        <begin position="243"/>
        <end position="362"/>
    </location>
</feature>
<comment type="subcellular location">
    <subcellularLocation>
        <location evidence="1">Cytoplasm</location>
    </subcellularLocation>
</comment>
<evidence type="ECO:0000313" key="13">
    <source>
        <dbReference type="Proteomes" id="UP000230108"/>
    </source>
</evidence>
<dbReference type="InterPro" id="IPR022637">
    <property type="entry name" value="DNA_polIII_beta_cen"/>
</dbReference>
<evidence type="ECO:0000259" key="10">
    <source>
        <dbReference type="Pfam" id="PF02767"/>
    </source>
</evidence>
<comment type="caution">
    <text evidence="12">The sequence shown here is derived from an EMBL/GenBank/DDBJ whole genome shotgun (WGS) entry which is preliminary data.</text>
</comment>
<dbReference type="GO" id="GO:0008408">
    <property type="term" value="F:3'-5' exonuclease activity"/>
    <property type="evidence" value="ECO:0007669"/>
    <property type="project" value="InterPro"/>
</dbReference>
<dbReference type="AlphaFoldDB" id="A0A2M7QD22"/>
<organism evidence="12 13">
    <name type="scientific">Candidatus Roizmanbacteria bacterium CG_4_10_14_0_8_um_filter_39_9</name>
    <dbReference type="NCBI Taxonomy" id="1974829"/>
    <lineage>
        <taxon>Bacteria</taxon>
        <taxon>Candidatus Roizmaniibacteriota</taxon>
    </lineage>
</organism>
<keyword evidence="6" id="KW-0235">DNA replication</keyword>
<dbReference type="InterPro" id="IPR022634">
    <property type="entry name" value="DNA_polIII_beta_N"/>
</dbReference>
<dbReference type="GO" id="GO:0003677">
    <property type="term" value="F:DNA binding"/>
    <property type="evidence" value="ECO:0007669"/>
    <property type="project" value="UniProtKB-KW"/>
</dbReference>
<keyword evidence="3" id="KW-0963">Cytoplasm</keyword>
<evidence type="ECO:0000256" key="8">
    <source>
        <dbReference type="ARBA" id="ARBA00023125"/>
    </source>
</evidence>
<comment type="similarity">
    <text evidence="2">Belongs to the beta sliding clamp family.</text>
</comment>
<evidence type="ECO:0000256" key="3">
    <source>
        <dbReference type="ARBA" id="ARBA00022490"/>
    </source>
</evidence>
<evidence type="ECO:0000256" key="4">
    <source>
        <dbReference type="ARBA" id="ARBA00022679"/>
    </source>
</evidence>
<reference evidence="13" key="1">
    <citation type="submission" date="2017-09" db="EMBL/GenBank/DDBJ databases">
        <title>Depth-based differentiation of microbial function through sediment-hosted aquifers and enrichment of novel symbionts in the deep terrestrial subsurface.</title>
        <authorList>
            <person name="Probst A.J."/>
            <person name="Ladd B."/>
            <person name="Jarett J.K."/>
            <person name="Geller-Mcgrath D.E."/>
            <person name="Sieber C.M.K."/>
            <person name="Emerson J.B."/>
            <person name="Anantharaman K."/>
            <person name="Thomas B.C."/>
            <person name="Malmstrom R."/>
            <person name="Stieglmeier M."/>
            <person name="Klingl A."/>
            <person name="Woyke T."/>
            <person name="Ryan C.M."/>
            <person name="Banfield J.F."/>
        </authorList>
    </citation>
    <scope>NUCLEOTIDE SEQUENCE [LARGE SCALE GENOMIC DNA]</scope>
</reference>
<evidence type="ECO:0000256" key="1">
    <source>
        <dbReference type="ARBA" id="ARBA00004496"/>
    </source>
</evidence>
<evidence type="ECO:0000256" key="6">
    <source>
        <dbReference type="ARBA" id="ARBA00022705"/>
    </source>
</evidence>
<evidence type="ECO:0000256" key="2">
    <source>
        <dbReference type="ARBA" id="ARBA00010752"/>
    </source>
</evidence>
<gene>
    <name evidence="12" type="primary">dnaN</name>
    <name evidence="12" type="ORF">COY90_04630</name>
</gene>
<evidence type="ECO:0000313" key="12">
    <source>
        <dbReference type="EMBL" id="PIY68672.1"/>
    </source>
</evidence>
<dbReference type="GO" id="GO:0006271">
    <property type="term" value="P:DNA strand elongation involved in DNA replication"/>
    <property type="evidence" value="ECO:0007669"/>
    <property type="project" value="TreeGrafter"/>
</dbReference>
<dbReference type="NCBIfam" id="TIGR00663">
    <property type="entry name" value="dnan"/>
    <property type="match status" value="1"/>
</dbReference>
<evidence type="ECO:0000256" key="7">
    <source>
        <dbReference type="ARBA" id="ARBA00022932"/>
    </source>
</evidence>
<dbReference type="InterPro" id="IPR046938">
    <property type="entry name" value="DNA_clamp_sf"/>
</dbReference>
<accession>A0A2M7QD22</accession>
<feature type="domain" description="DNA polymerase III beta sliding clamp central" evidence="10">
    <location>
        <begin position="130"/>
        <end position="239"/>
    </location>
</feature>